<name>A0A6H9WHL7_9MICO</name>
<keyword evidence="2" id="KW-1185">Reference proteome</keyword>
<evidence type="ECO:0000313" key="2">
    <source>
        <dbReference type="Proteomes" id="UP000431744"/>
    </source>
</evidence>
<gene>
    <name evidence="1" type="ORF">F8O04_01260</name>
</gene>
<dbReference type="Proteomes" id="UP000431744">
    <property type="component" value="Unassembled WGS sequence"/>
</dbReference>
<organism evidence="1 2">
    <name type="scientific">Pseudoclavibacter endophyticus</name>
    <dbReference type="NCBI Taxonomy" id="1778590"/>
    <lineage>
        <taxon>Bacteria</taxon>
        <taxon>Bacillati</taxon>
        <taxon>Actinomycetota</taxon>
        <taxon>Actinomycetes</taxon>
        <taxon>Micrococcales</taxon>
        <taxon>Microbacteriaceae</taxon>
        <taxon>Pseudoclavibacter</taxon>
    </lineage>
</organism>
<sequence>MTRGRRIVVVLLSAFAAWHVFASFLWIGPYSGIRQAVPGDLLQQYMIPMFGQSWSVFAPDPINGDYRLQIRATLGEDEDARETEFVDATAAELAMLSHNLTPPRAAIHANEVTSNLFNAFNRLSNEQKEIAALGYYNGDDWNDRLSAALAVTGDPALATAYFEAEQTVTAYATQVAHAVWGEEVAFVQFVVSRQNVVPYADRDDPDVQRPPVQSVPTGWRGLLEHEGQSRENFTNVFLRGMELSGQAELIETRA</sequence>
<evidence type="ECO:0000313" key="1">
    <source>
        <dbReference type="EMBL" id="KAB1650449.1"/>
    </source>
</evidence>
<proteinExistence type="predicted"/>
<dbReference type="AlphaFoldDB" id="A0A6H9WHL7"/>
<dbReference type="OrthoDB" id="9342777at2"/>
<dbReference type="InterPro" id="IPR043857">
    <property type="entry name" value="DUF5819"/>
</dbReference>
<reference evidence="1 2" key="1">
    <citation type="submission" date="2019-09" db="EMBL/GenBank/DDBJ databases">
        <title>Phylogeny of genus Pseudoclavibacter and closely related genus.</title>
        <authorList>
            <person name="Li Y."/>
        </authorList>
    </citation>
    <scope>NUCLEOTIDE SEQUENCE [LARGE SCALE GENOMIC DNA]</scope>
    <source>
        <strain evidence="1 2">EGI 60007</strain>
    </source>
</reference>
<accession>A0A6H9WHL7</accession>
<dbReference type="EMBL" id="WBJY01000001">
    <property type="protein sequence ID" value="KAB1650449.1"/>
    <property type="molecule type" value="Genomic_DNA"/>
</dbReference>
<comment type="caution">
    <text evidence="1">The sequence shown here is derived from an EMBL/GenBank/DDBJ whole genome shotgun (WGS) entry which is preliminary data.</text>
</comment>
<protein>
    <submittedName>
        <fullName evidence="1">Uncharacterized protein</fullName>
    </submittedName>
</protein>
<dbReference type="Pfam" id="PF19136">
    <property type="entry name" value="DUF5819"/>
    <property type="match status" value="1"/>
</dbReference>